<dbReference type="GeneID" id="17305825"/>
<dbReference type="RefSeq" id="XP_005836134.1">
    <property type="nucleotide sequence ID" value="XM_005836077.1"/>
</dbReference>
<evidence type="ECO:0000313" key="3">
    <source>
        <dbReference type="EMBL" id="EKX49154.1"/>
    </source>
</evidence>
<dbReference type="EnsemblProtists" id="EKX49154">
    <property type="protein sequence ID" value="EKX49154"/>
    <property type="gene ID" value="GUITHDRAFT_105230"/>
</dbReference>
<feature type="region of interest" description="Disordered" evidence="2">
    <location>
        <begin position="63"/>
        <end position="82"/>
    </location>
</feature>
<dbReference type="Proteomes" id="UP000011087">
    <property type="component" value="Unassembled WGS sequence"/>
</dbReference>
<evidence type="ECO:0000313" key="5">
    <source>
        <dbReference type="Proteomes" id="UP000011087"/>
    </source>
</evidence>
<gene>
    <name evidence="3" type="ORF">GUITHDRAFT_105230</name>
</gene>
<organism evidence="3">
    <name type="scientific">Guillardia theta (strain CCMP2712)</name>
    <name type="common">Cryptophyte</name>
    <dbReference type="NCBI Taxonomy" id="905079"/>
    <lineage>
        <taxon>Eukaryota</taxon>
        <taxon>Cryptophyceae</taxon>
        <taxon>Pyrenomonadales</taxon>
        <taxon>Geminigeraceae</taxon>
        <taxon>Guillardia</taxon>
    </lineage>
</organism>
<dbReference type="EMBL" id="JH992983">
    <property type="protein sequence ID" value="EKX49154.1"/>
    <property type="molecule type" value="Genomic_DNA"/>
</dbReference>
<dbReference type="AlphaFoldDB" id="L1JLT1"/>
<keyword evidence="1" id="KW-0175">Coiled coil</keyword>
<dbReference type="KEGG" id="gtt:GUITHDRAFT_105230"/>
<protein>
    <submittedName>
        <fullName evidence="3 4">Uncharacterized protein</fullName>
    </submittedName>
</protein>
<feature type="coiled-coil region" evidence="1">
    <location>
        <begin position="101"/>
        <end position="131"/>
    </location>
</feature>
<keyword evidence="5" id="KW-1185">Reference proteome</keyword>
<evidence type="ECO:0000313" key="4">
    <source>
        <dbReference type="EnsemblProtists" id="EKX49154"/>
    </source>
</evidence>
<evidence type="ECO:0000256" key="2">
    <source>
        <dbReference type="SAM" id="MobiDB-lite"/>
    </source>
</evidence>
<reference evidence="5" key="2">
    <citation type="submission" date="2012-11" db="EMBL/GenBank/DDBJ databases">
        <authorList>
            <person name="Kuo A."/>
            <person name="Curtis B.A."/>
            <person name="Tanifuji G."/>
            <person name="Burki F."/>
            <person name="Gruber A."/>
            <person name="Irimia M."/>
            <person name="Maruyama S."/>
            <person name="Arias M.C."/>
            <person name="Ball S.G."/>
            <person name="Gile G.H."/>
            <person name="Hirakawa Y."/>
            <person name="Hopkins J.F."/>
            <person name="Rensing S.A."/>
            <person name="Schmutz J."/>
            <person name="Symeonidi A."/>
            <person name="Elias M."/>
            <person name="Eveleigh R.J."/>
            <person name="Herman E.K."/>
            <person name="Klute M.J."/>
            <person name="Nakayama T."/>
            <person name="Obornik M."/>
            <person name="Reyes-Prieto A."/>
            <person name="Armbrust E.V."/>
            <person name="Aves S.J."/>
            <person name="Beiko R.G."/>
            <person name="Coutinho P."/>
            <person name="Dacks J.B."/>
            <person name="Durnford D.G."/>
            <person name="Fast N.M."/>
            <person name="Green B.R."/>
            <person name="Grisdale C."/>
            <person name="Hempe F."/>
            <person name="Henrissat B."/>
            <person name="Hoppner M.P."/>
            <person name="Ishida K.-I."/>
            <person name="Kim E."/>
            <person name="Koreny L."/>
            <person name="Kroth P.G."/>
            <person name="Liu Y."/>
            <person name="Malik S.-B."/>
            <person name="Maier U.G."/>
            <person name="McRose D."/>
            <person name="Mock T."/>
            <person name="Neilson J.A."/>
            <person name="Onodera N.T."/>
            <person name="Poole A.M."/>
            <person name="Pritham E.J."/>
            <person name="Richards T.A."/>
            <person name="Rocap G."/>
            <person name="Roy S.W."/>
            <person name="Sarai C."/>
            <person name="Schaack S."/>
            <person name="Shirato S."/>
            <person name="Slamovits C.H."/>
            <person name="Spencer D.F."/>
            <person name="Suzuki S."/>
            <person name="Worden A.Z."/>
            <person name="Zauner S."/>
            <person name="Barry K."/>
            <person name="Bell C."/>
            <person name="Bharti A.K."/>
            <person name="Crow J.A."/>
            <person name="Grimwood J."/>
            <person name="Kramer R."/>
            <person name="Lindquist E."/>
            <person name="Lucas S."/>
            <person name="Salamov A."/>
            <person name="McFadden G.I."/>
            <person name="Lane C.E."/>
            <person name="Keeling P.J."/>
            <person name="Gray M.W."/>
            <person name="Grigoriev I.V."/>
            <person name="Archibald J.M."/>
        </authorList>
    </citation>
    <scope>NUCLEOTIDE SEQUENCE</scope>
    <source>
        <strain evidence="5">CCMP2712</strain>
    </source>
</reference>
<sequence>MGADVSTFTNDFCESTCQCPAAWQSGFHRQAGIQKSSEDSARKARKEYLNKIVRENKYEPVPYTTKNMRYQNDKPPANAPSNDVYAETLDAVRAYRSEVNVNNVEQRSKELKELKRRLLEEHDRRLEAKRA</sequence>
<reference evidence="3 5" key="1">
    <citation type="journal article" date="2012" name="Nature">
        <title>Algal genomes reveal evolutionary mosaicism and the fate of nucleomorphs.</title>
        <authorList>
            <consortium name="DOE Joint Genome Institute"/>
            <person name="Curtis B.A."/>
            <person name="Tanifuji G."/>
            <person name="Burki F."/>
            <person name="Gruber A."/>
            <person name="Irimia M."/>
            <person name="Maruyama S."/>
            <person name="Arias M.C."/>
            <person name="Ball S.G."/>
            <person name="Gile G.H."/>
            <person name="Hirakawa Y."/>
            <person name="Hopkins J.F."/>
            <person name="Kuo A."/>
            <person name="Rensing S.A."/>
            <person name="Schmutz J."/>
            <person name="Symeonidi A."/>
            <person name="Elias M."/>
            <person name="Eveleigh R.J."/>
            <person name="Herman E.K."/>
            <person name="Klute M.J."/>
            <person name="Nakayama T."/>
            <person name="Obornik M."/>
            <person name="Reyes-Prieto A."/>
            <person name="Armbrust E.V."/>
            <person name="Aves S.J."/>
            <person name="Beiko R.G."/>
            <person name="Coutinho P."/>
            <person name="Dacks J.B."/>
            <person name="Durnford D.G."/>
            <person name="Fast N.M."/>
            <person name="Green B.R."/>
            <person name="Grisdale C.J."/>
            <person name="Hempel F."/>
            <person name="Henrissat B."/>
            <person name="Hoppner M.P."/>
            <person name="Ishida K."/>
            <person name="Kim E."/>
            <person name="Koreny L."/>
            <person name="Kroth P.G."/>
            <person name="Liu Y."/>
            <person name="Malik S.B."/>
            <person name="Maier U.G."/>
            <person name="McRose D."/>
            <person name="Mock T."/>
            <person name="Neilson J.A."/>
            <person name="Onodera N.T."/>
            <person name="Poole A.M."/>
            <person name="Pritham E.J."/>
            <person name="Richards T.A."/>
            <person name="Rocap G."/>
            <person name="Roy S.W."/>
            <person name="Sarai C."/>
            <person name="Schaack S."/>
            <person name="Shirato S."/>
            <person name="Slamovits C.H."/>
            <person name="Spencer D.F."/>
            <person name="Suzuki S."/>
            <person name="Worden A.Z."/>
            <person name="Zauner S."/>
            <person name="Barry K."/>
            <person name="Bell C."/>
            <person name="Bharti A.K."/>
            <person name="Crow J.A."/>
            <person name="Grimwood J."/>
            <person name="Kramer R."/>
            <person name="Lindquist E."/>
            <person name="Lucas S."/>
            <person name="Salamov A."/>
            <person name="McFadden G.I."/>
            <person name="Lane C.E."/>
            <person name="Keeling P.J."/>
            <person name="Gray M.W."/>
            <person name="Grigoriev I.V."/>
            <person name="Archibald J.M."/>
        </authorList>
    </citation>
    <scope>NUCLEOTIDE SEQUENCE</scope>
    <source>
        <strain evidence="3 5">CCMP2712</strain>
    </source>
</reference>
<name>L1JLT1_GUITC</name>
<proteinExistence type="predicted"/>
<evidence type="ECO:0000256" key="1">
    <source>
        <dbReference type="SAM" id="Coils"/>
    </source>
</evidence>
<reference evidence="4" key="3">
    <citation type="submission" date="2015-06" db="UniProtKB">
        <authorList>
            <consortium name="EnsemblProtists"/>
        </authorList>
    </citation>
    <scope>IDENTIFICATION</scope>
</reference>
<dbReference type="HOGENOM" id="CLU_1931552_0_0_1"/>
<accession>L1JLT1</accession>
<dbReference type="PaxDb" id="55529-EKX49154"/>